<feature type="signal peptide" evidence="2">
    <location>
        <begin position="1"/>
        <end position="19"/>
    </location>
</feature>
<name>A0AAN7YR38_9MYCE</name>
<sequence length="107" mass="11772">MTTRLAIPLNLALCIPALGLISYNKEINILSASSIPSSVKSLTFGYEFNKVISEGSIPSSVKSLTLGYFFDQVLSAGSIPSSVKSLHLVIILIKYYQQDQYHQVLNY</sequence>
<dbReference type="InterPro" id="IPR008615">
    <property type="entry name" value="FNIP"/>
</dbReference>
<comment type="caution">
    <text evidence="3">The sequence shown here is derived from an EMBL/GenBank/DDBJ whole genome shotgun (WGS) entry which is preliminary data.</text>
</comment>
<dbReference type="Pfam" id="PF05725">
    <property type="entry name" value="FNIP"/>
    <property type="match status" value="1"/>
</dbReference>
<organism evidence="3 4">
    <name type="scientific">Dictyostelium firmibasis</name>
    <dbReference type="NCBI Taxonomy" id="79012"/>
    <lineage>
        <taxon>Eukaryota</taxon>
        <taxon>Amoebozoa</taxon>
        <taxon>Evosea</taxon>
        <taxon>Eumycetozoa</taxon>
        <taxon>Dictyostelia</taxon>
        <taxon>Dictyosteliales</taxon>
        <taxon>Dictyosteliaceae</taxon>
        <taxon>Dictyostelium</taxon>
    </lineage>
</organism>
<evidence type="ECO:0000256" key="1">
    <source>
        <dbReference type="ARBA" id="ARBA00022737"/>
    </source>
</evidence>
<evidence type="ECO:0000313" key="4">
    <source>
        <dbReference type="Proteomes" id="UP001344447"/>
    </source>
</evidence>
<evidence type="ECO:0000313" key="3">
    <source>
        <dbReference type="EMBL" id="KAK5578686.1"/>
    </source>
</evidence>
<dbReference type="AlphaFoldDB" id="A0AAN7YR38"/>
<keyword evidence="1" id="KW-0677">Repeat</keyword>
<keyword evidence="2" id="KW-0732">Signal</keyword>
<accession>A0AAN7YR38</accession>
<keyword evidence="4" id="KW-1185">Reference proteome</keyword>
<protein>
    <submittedName>
        <fullName evidence="3">Uncharacterized protein</fullName>
    </submittedName>
</protein>
<reference evidence="3 4" key="1">
    <citation type="submission" date="2023-11" db="EMBL/GenBank/DDBJ databases">
        <title>Dfirmibasis_genome.</title>
        <authorList>
            <person name="Edelbroek B."/>
            <person name="Kjellin J."/>
            <person name="Jerlstrom-Hultqvist J."/>
            <person name="Soderbom F."/>
        </authorList>
    </citation>
    <scope>NUCLEOTIDE SEQUENCE [LARGE SCALE GENOMIC DNA]</scope>
    <source>
        <strain evidence="3 4">TNS-C-14</strain>
    </source>
</reference>
<dbReference type="PANTHER" id="PTHR32134">
    <property type="entry name" value="FNIP REPEAT-CONTAINING PROTEIN"/>
    <property type="match status" value="1"/>
</dbReference>
<dbReference type="EMBL" id="JAVFKY010000003">
    <property type="protein sequence ID" value="KAK5578686.1"/>
    <property type="molecule type" value="Genomic_DNA"/>
</dbReference>
<feature type="chain" id="PRO_5042933091" evidence="2">
    <location>
        <begin position="20"/>
        <end position="107"/>
    </location>
</feature>
<dbReference type="PANTHER" id="PTHR32134:SF92">
    <property type="entry name" value="FNIP REPEAT-CONTAINING PROTEIN"/>
    <property type="match status" value="1"/>
</dbReference>
<dbReference type="InterPro" id="IPR051251">
    <property type="entry name" value="STK_FNIP-Repeat"/>
</dbReference>
<proteinExistence type="predicted"/>
<evidence type="ECO:0000256" key="2">
    <source>
        <dbReference type="SAM" id="SignalP"/>
    </source>
</evidence>
<gene>
    <name evidence="3" type="ORF">RB653_008359</name>
</gene>
<dbReference type="Proteomes" id="UP001344447">
    <property type="component" value="Unassembled WGS sequence"/>
</dbReference>